<evidence type="ECO:0000256" key="3">
    <source>
        <dbReference type="ARBA" id="ARBA00022993"/>
    </source>
</evidence>
<dbReference type="InterPro" id="IPR004567">
    <property type="entry name" value="Type_II_PanK"/>
</dbReference>
<dbReference type="Gene3D" id="3.30.420.40">
    <property type="match status" value="1"/>
</dbReference>
<dbReference type="AlphaFoldDB" id="A0A0V0QLP7"/>
<sequence length="318" mass="36157">MGNICSFVSDNEIIRASLKRDKDSFGEFKNVIIKLINREKKEENGKNLVKISGSGEEESAKIQEKINEFFGNQVKIELKYQKIVNSLVQSLDKILGMNQIIYNFQDIMDPIELGKKKNQSELLLKKQFVGQGEIKYPYILVNLRGGVSFYQVNNATEFNRLQGSIIGESMLEGLINLFDNEDNQHISDIITESIENGDNKNVDLTVEDIYGENTEQLGLPKDLLASSMGKLAKFGENRKYDKLDIVRSLVQQFCINLGQLTALTCQLSPDINQAVIAFWKIDSEKINFILQCFSNYYGKGEVKLYFVEKSNFLATLNE</sequence>
<keyword evidence="3" id="KW-0173">Coenzyme A biosynthesis</keyword>
<keyword evidence="2" id="KW-0067">ATP-binding</keyword>
<dbReference type="OMA" id="QNEVSIC"/>
<reference evidence="4 5" key="1">
    <citation type="journal article" date="2015" name="Sci. Rep.">
        <title>Genome of the facultative scuticociliatosis pathogen Pseudocohnilembus persalinus provides insight into its virulence through horizontal gene transfer.</title>
        <authorList>
            <person name="Xiong J."/>
            <person name="Wang G."/>
            <person name="Cheng J."/>
            <person name="Tian M."/>
            <person name="Pan X."/>
            <person name="Warren A."/>
            <person name="Jiang C."/>
            <person name="Yuan D."/>
            <person name="Miao W."/>
        </authorList>
    </citation>
    <scope>NUCLEOTIDE SEQUENCE [LARGE SCALE GENOMIC DNA]</scope>
    <source>
        <strain evidence="4">36N120E</strain>
    </source>
</reference>
<dbReference type="PANTHER" id="PTHR12280">
    <property type="entry name" value="PANTOTHENATE KINASE"/>
    <property type="match status" value="1"/>
</dbReference>
<dbReference type="GO" id="GO:0005634">
    <property type="term" value="C:nucleus"/>
    <property type="evidence" value="ECO:0007669"/>
    <property type="project" value="TreeGrafter"/>
</dbReference>
<keyword evidence="1" id="KW-0547">Nucleotide-binding</keyword>
<keyword evidence="5" id="KW-1185">Reference proteome</keyword>
<dbReference type="PANTHER" id="PTHR12280:SF20">
    <property type="entry name" value="4'-PHOSPHOPANTETHEINE PHOSPHATASE"/>
    <property type="match status" value="1"/>
</dbReference>
<name>A0A0V0QLP7_PSEPJ</name>
<evidence type="ECO:0000313" key="4">
    <source>
        <dbReference type="EMBL" id="KRX02912.1"/>
    </source>
</evidence>
<dbReference type="InParanoid" id="A0A0V0QLP7"/>
<proteinExistence type="predicted"/>
<evidence type="ECO:0000256" key="2">
    <source>
        <dbReference type="ARBA" id="ARBA00022840"/>
    </source>
</evidence>
<organism evidence="4 5">
    <name type="scientific">Pseudocohnilembus persalinus</name>
    <name type="common">Ciliate</name>
    <dbReference type="NCBI Taxonomy" id="266149"/>
    <lineage>
        <taxon>Eukaryota</taxon>
        <taxon>Sar</taxon>
        <taxon>Alveolata</taxon>
        <taxon>Ciliophora</taxon>
        <taxon>Intramacronucleata</taxon>
        <taxon>Oligohymenophorea</taxon>
        <taxon>Scuticociliatia</taxon>
        <taxon>Philasterida</taxon>
        <taxon>Pseudocohnilembidae</taxon>
        <taxon>Pseudocohnilembus</taxon>
    </lineage>
</organism>
<dbReference type="SUPFAM" id="SSF53067">
    <property type="entry name" value="Actin-like ATPase domain"/>
    <property type="match status" value="1"/>
</dbReference>
<dbReference type="GO" id="GO:0004594">
    <property type="term" value="F:pantothenate kinase activity"/>
    <property type="evidence" value="ECO:0007669"/>
    <property type="project" value="TreeGrafter"/>
</dbReference>
<evidence type="ECO:0000313" key="5">
    <source>
        <dbReference type="Proteomes" id="UP000054937"/>
    </source>
</evidence>
<dbReference type="GO" id="GO:0015937">
    <property type="term" value="P:coenzyme A biosynthetic process"/>
    <property type="evidence" value="ECO:0007669"/>
    <property type="project" value="UniProtKB-KW"/>
</dbReference>
<accession>A0A0V0QLP7</accession>
<dbReference type="OrthoDB" id="296742at2759"/>
<gene>
    <name evidence="4" type="ORF">PPERSA_13166</name>
</gene>
<dbReference type="Proteomes" id="UP000054937">
    <property type="component" value="Unassembled WGS sequence"/>
</dbReference>
<comment type="caution">
    <text evidence="4">The sequence shown here is derived from an EMBL/GenBank/DDBJ whole genome shotgun (WGS) entry which is preliminary data.</text>
</comment>
<dbReference type="Pfam" id="PF03630">
    <property type="entry name" value="Fumble"/>
    <property type="match status" value="1"/>
</dbReference>
<dbReference type="GO" id="GO:0005829">
    <property type="term" value="C:cytosol"/>
    <property type="evidence" value="ECO:0007669"/>
    <property type="project" value="TreeGrafter"/>
</dbReference>
<evidence type="ECO:0000256" key="1">
    <source>
        <dbReference type="ARBA" id="ARBA00022741"/>
    </source>
</evidence>
<dbReference type="EMBL" id="LDAU01000150">
    <property type="protein sequence ID" value="KRX02912.1"/>
    <property type="molecule type" value="Genomic_DNA"/>
</dbReference>
<dbReference type="InterPro" id="IPR043129">
    <property type="entry name" value="ATPase_NBD"/>
</dbReference>
<dbReference type="GO" id="GO:0005524">
    <property type="term" value="F:ATP binding"/>
    <property type="evidence" value="ECO:0007669"/>
    <property type="project" value="UniProtKB-KW"/>
</dbReference>
<protein>
    <submittedName>
        <fullName evidence="4">Uncharacterized protein</fullName>
    </submittedName>
</protein>